<comment type="caution">
    <text evidence="1">The sequence shown here is derived from an EMBL/GenBank/DDBJ whole genome shotgun (WGS) entry which is preliminary data.</text>
</comment>
<dbReference type="AlphaFoldDB" id="A0A556TW44"/>
<sequence>MSALSASQEEERRHPLHVLSYHIRIPVVDRLAVSRLTPSSKHRGCVQQAEITAQCILGQVSAGEAFYLAIYSRISHPESQHKAPVSLKSPNDTHSTEELAGVMGSEAETDETCCAWIVGTVCYSWLLSKAALTELLMGRLGQVQVHTGLGPVAFTASATHHL</sequence>
<accession>A0A556TW44</accession>
<name>A0A556TW44_BAGYA</name>
<gene>
    <name evidence="1" type="ORF">Baya_5598</name>
</gene>
<organism evidence="1 2">
    <name type="scientific">Bagarius yarrelli</name>
    <name type="common">Goonch</name>
    <name type="synonym">Bagrus yarrelli</name>
    <dbReference type="NCBI Taxonomy" id="175774"/>
    <lineage>
        <taxon>Eukaryota</taxon>
        <taxon>Metazoa</taxon>
        <taxon>Chordata</taxon>
        <taxon>Craniata</taxon>
        <taxon>Vertebrata</taxon>
        <taxon>Euteleostomi</taxon>
        <taxon>Actinopterygii</taxon>
        <taxon>Neopterygii</taxon>
        <taxon>Teleostei</taxon>
        <taxon>Ostariophysi</taxon>
        <taxon>Siluriformes</taxon>
        <taxon>Sisoridae</taxon>
        <taxon>Sisorinae</taxon>
        <taxon>Bagarius</taxon>
    </lineage>
</organism>
<evidence type="ECO:0000313" key="2">
    <source>
        <dbReference type="Proteomes" id="UP000319801"/>
    </source>
</evidence>
<dbReference type="Proteomes" id="UP000319801">
    <property type="component" value="Unassembled WGS sequence"/>
</dbReference>
<protein>
    <submittedName>
        <fullName evidence="1">Uncharacterized protein</fullName>
    </submittedName>
</protein>
<proteinExistence type="predicted"/>
<keyword evidence="2" id="KW-1185">Reference proteome</keyword>
<reference evidence="1 2" key="1">
    <citation type="journal article" date="2019" name="Genome Biol. Evol.">
        <title>Whole-Genome Sequencing of the Giant Devil Catfish, Bagarius yarrelli.</title>
        <authorList>
            <person name="Jiang W."/>
            <person name="Lv Y."/>
            <person name="Cheng L."/>
            <person name="Yang K."/>
            <person name="Chao B."/>
            <person name="Wang X."/>
            <person name="Li Y."/>
            <person name="Pan X."/>
            <person name="You X."/>
            <person name="Zhang Y."/>
            <person name="Yang J."/>
            <person name="Li J."/>
            <person name="Zhang X."/>
            <person name="Liu S."/>
            <person name="Sun C."/>
            <person name="Yang J."/>
            <person name="Shi Q."/>
        </authorList>
    </citation>
    <scope>NUCLEOTIDE SEQUENCE [LARGE SCALE GENOMIC DNA]</scope>
    <source>
        <strain evidence="1">JWS20170419001</strain>
        <tissue evidence="1">Muscle</tissue>
    </source>
</reference>
<dbReference type="EMBL" id="VCAZ01000023">
    <property type="protein sequence ID" value="TSK92884.1"/>
    <property type="molecule type" value="Genomic_DNA"/>
</dbReference>
<evidence type="ECO:0000313" key="1">
    <source>
        <dbReference type="EMBL" id="TSK92884.1"/>
    </source>
</evidence>